<feature type="transmembrane region" description="Helical" evidence="7">
    <location>
        <begin position="258"/>
        <end position="278"/>
    </location>
</feature>
<sequence>MPTVKSTPKSFNYPLLLAPFISRLGDALYLFGLNWFVVKATDNASLLGIIQAIGGVVLFFGDLLCGVVVDNLNRKWIVVSAELLSVLGCLGCAFWLNPQQITAAPLITLTILLDIGLAFSLPAAKAMIPELITLSGRQRFNAVSNTLIDLADICAPLLGGLLLALHWLDLRGFLLLNAGSFLLSFALYLSIRYQAPTGEASQFGVRASLITGWLYVWQRPGLVETIALGGLINVLFAAVRLVFPYDVQHLYDGDSSRYSYLLMMLAVGGILGGLRLTLDHQDPQRSQNYRDLVLAGSALILAGLWPNYWVLLAVSAVFGFCYSSFEIRAITITQNLTAPEFLGRMFGILFLAIDAFQPVGSFIFGFVTDWLANRTLVIIGGCLLIGLWLINVWHQRLTASR</sequence>
<feature type="transmembrane region" description="Helical" evidence="7">
    <location>
        <begin position="76"/>
        <end position="96"/>
    </location>
</feature>
<keyword evidence="9" id="KW-1185">Reference proteome</keyword>
<keyword evidence="6 7" id="KW-0472">Membrane</keyword>
<feature type="transmembrane region" description="Helical" evidence="7">
    <location>
        <begin position="298"/>
        <end position="325"/>
    </location>
</feature>
<evidence type="ECO:0000256" key="4">
    <source>
        <dbReference type="ARBA" id="ARBA00022692"/>
    </source>
</evidence>
<dbReference type="Pfam" id="PF05977">
    <property type="entry name" value="MFS_3"/>
    <property type="match status" value="1"/>
</dbReference>
<dbReference type="RefSeq" id="WP_061777019.1">
    <property type="nucleotide sequence ID" value="NZ_AYZH01000002.1"/>
</dbReference>
<feature type="transmembrane region" description="Helical" evidence="7">
    <location>
        <begin position="173"/>
        <end position="191"/>
    </location>
</feature>
<evidence type="ECO:0000256" key="5">
    <source>
        <dbReference type="ARBA" id="ARBA00022989"/>
    </source>
</evidence>
<evidence type="ECO:0000256" key="2">
    <source>
        <dbReference type="ARBA" id="ARBA00022448"/>
    </source>
</evidence>
<feature type="transmembrane region" description="Helical" evidence="7">
    <location>
        <begin position="226"/>
        <end position="246"/>
    </location>
</feature>
<dbReference type="InterPro" id="IPR036259">
    <property type="entry name" value="MFS_trans_sf"/>
</dbReference>
<feature type="transmembrane region" description="Helical" evidence="7">
    <location>
        <begin position="346"/>
        <end position="368"/>
    </location>
</feature>
<dbReference type="PATRIC" id="fig|1423803.3.peg.926"/>
<evidence type="ECO:0000256" key="7">
    <source>
        <dbReference type="SAM" id="Phobius"/>
    </source>
</evidence>
<name>A0A0R2DID5_9LACO</name>
<dbReference type="EMBL" id="AYZH01000002">
    <property type="protein sequence ID" value="KRN03171.1"/>
    <property type="molecule type" value="Genomic_DNA"/>
</dbReference>
<keyword evidence="5 7" id="KW-1133">Transmembrane helix</keyword>
<gene>
    <name evidence="8" type="ORF">FD13_GL000926</name>
</gene>
<dbReference type="SUPFAM" id="SSF103473">
    <property type="entry name" value="MFS general substrate transporter"/>
    <property type="match status" value="1"/>
</dbReference>
<keyword evidence="2" id="KW-0813">Transport</keyword>
<evidence type="ECO:0000256" key="3">
    <source>
        <dbReference type="ARBA" id="ARBA00022475"/>
    </source>
</evidence>
<feature type="transmembrane region" description="Helical" evidence="7">
    <location>
        <begin position="142"/>
        <end position="167"/>
    </location>
</feature>
<accession>A0A0R2DID5</accession>
<dbReference type="PANTHER" id="PTHR23513">
    <property type="entry name" value="INTEGRAL MEMBRANE EFFLUX PROTEIN-RELATED"/>
    <property type="match status" value="1"/>
</dbReference>
<feature type="transmembrane region" description="Helical" evidence="7">
    <location>
        <begin position="102"/>
        <end position="121"/>
    </location>
</feature>
<evidence type="ECO:0000313" key="8">
    <source>
        <dbReference type="EMBL" id="KRN03171.1"/>
    </source>
</evidence>
<evidence type="ECO:0000256" key="6">
    <source>
        <dbReference type="ARBA" id="ARBA00023136"/>
    </source>
</evidence>
<dbReference type="GO" id="GO:0005886">
    <property type="term" value="C:plasma membrane"/>
    <property type="evidence" value="ECO:0007669"/>
    <property type="project" value="UniProtKB-SubCell"/>
</dbReference>
<organism evidence="8 9">
    <name type="scientific">Levilactobacillus senmaizukei DSM 21775 = NBRC 103853</name>
    <dbReference type="NCBI Taxonomy" id="1423803"/>
    <lineage>
        <taxon>Bacteria</taxon>
        <taxon>Bacillati</taxon>
        <taxon>Bacillota</taxon>
        <taxon>Bacilli</taxon>
        <taxon>Lactobacillales</taxon>
        <taxon>Lactobacillaceae</taxon>
        <taxon>Levilactobacillus</taxon>
    </lineage>
</organism>
<dbReference type="STRING" id="1423803.FD13_GL000926"/>
<feature type="transmembrane region" description="Helical" evidence="7">
    <location>
        <begin position="374"/>
        <end position="393"/>
    </location>
</feature>
<keyword evidence="4 7" id="KW-0812">Transmembrane</keyword>
<dbReference type="AlphaFoldDB" id="A0A0R2DID5"/>
<feature type="transmembrane region" description="Helical" evidence="7">
    <location>
        <begin position="49"/>
        <end position="69"/>
    </location>
</feature>
<reference evidence="8 9" key="1">
    <citation type="journal article" date="2015" name="Genome Announc.">
        <title>Expanding the biotechnology potential of lactobacilli through comparative genomics of 213 strains and associated genera.</title>
        <authorList>
            <person name="Sun Z."/>
            <person name="Harris H.M."/>
            <person name="McCann A."/>
            <person name="Guo C."/>
            <person name="Argimon S."/>
            <person name="Zhang W."/>
            <person name="Yang X."/>
            <person name="Jeffery I.B."/>
            <person name="Cooney J.C."/>
            <person name="Kagawa T.F."/>
            <person name="Liu W."/>
            <person name="Song Y."/>
            <person name="Salvetti E."/>
            <person name="Wrobel A."/>
            <person name="Rasinkangas P."/>
            <person name="Parkhill J."/>
            <person name="Rea M.C."/>
            <person name="O'Sullivan O."/>
            <person name="Ritari J."/>
            <person name="Douillard F.P."/>
            <person name="Paul Ross R."/>
            <person name="Yang R."/>
            <person name="Briner A.E."/>
            <person name="Felis G.E."/>
            <person name="de Vos W.M."/>
            <person name="Barrangou R."/>
            <person name="Klaenhammer T.R."/>
            <person name="Caufield P.W."/>
            <person name="Cui Y."/>
            <person name="Zhang H."/>
            <person name="O'Toole P.W."/>
        </authorList>
    </citation>
    <scope>NUCLEOTIDE SEQUENCE [LARGE SCALE GENOMIC DNA]</scope>
    <source>
        <strain evidence="8 9">DSM 21775</strain>
    </source>
</reference>
<dbReference type="OrthoDB" id="9763297at2"/>
<evidence type="ECO:0000256" key="1">
    <source>
        <dbReference type="ARBA" id="ARBA00004651"/>
    </source>
</evidence>
<protein>
    <submittedName>
        <fullName evidence="8">Major facilitator superfamily permease</fullName>
    </submittedName>
</protein>
<dbReference type="InterPro" id="IPR010290">
    <property type="entry name" value="TM_effector"/>
</dbReference>
<dbReference type="PANTHER" id="PTHR23513:SF11">
    <property type="entry name" value="STAPHYLOFERRIN A TRANSPORTER"/>
    <property type="match status" value="1"/>
</dbReference>
<comment type="subcellular location">
    <subcellularLocation>
        <location evidence="1">Cell membrane</location>
        <topology evidence="1">Multi-pass membrane protein</topology>
    </subcellularLocation>
</comment>
<feature type="transmembrane region" description="Helical" evidence="7">
    <location>
        <begin position="12"/>
        <end position="37"/>
    </location>
</feature>
<proteinExistence type="predicted"/>
<keyword evidence="3" id="KW-1003">Cell membrane</keyword>
<evidence type="ECO:0000313" key="9">
    <source>
        <dbReference type="Proteomes" id="UP000051589"/>
    </source>
</evidence>
<dbReference type="Proteomes" id="UP000051589">
    <property type="component" value="Unassembled WGS sequence"/>
</dbReference>
<dbReference type="CDD" id="cd06173">
    <property type="entry name" value="MFS_MefA_like"/>
    <property type="match status" value="1"/>
</dbReference>
<comment type="caution">
    <text evidence="8">The sequence shown here is derived from an EMBL/GenBank/DDBJ whole genome shotgun (WGS) entry which is preliminary data.</text>
</comment>
<dbReference type="Gene3D" id="1.20.1250.20">
    <property type="entry name" value="MFS general substrate transporter like domains"/>
    <property type="match status" value="1"/>
</dbReference>